<gene>
    <name evidence="2" type="ORF">PHISCL_06812</name>
</gene>
<evidence type="ECO:0000256" key="1">
    <source>
        <dbReference type="SAM" id="MobiDB-lite"/>
    </source>
</evidence>
<dbReference type="AlphaFoldDB" id="A0A3A2ZET2"/>
<dbReference type="EMBL" id="MVGC01000272">
    <property type="protein sequence ID" value="RJE20843.1"/>
    <property type="molecule type" value="Genomic_DNA"/>
</dbReference>
<feature type="compositionally biased region" description="Polar residues" evidence="1">
    <location>
        <begin position="41"/>
        <end position="52"/>
    </location>
</feature>
<dbReference type="Proteomes" id="UP000266188">
    <property type="component" value="Unassembled WGS sequence"/>
</dbReference>
<protein>
    <submittedName>
        <fullName evidence="2">C2H2 finger domain protein</fullName>
    </submittedName>
</protein>
<feature type="compositionally biased region" description="Polar residues" evidence="1">
    <location>
        <begin position="63"/>
        <end position="84"/>
    </location>
</feature>
<feature type="compositionally biased region" description="Low complexity" evidence="1">
    <location>
        <begin position="93"/>
        <end position="107"/>
    </location>
</feature>
<reference evidence="3" key="1">
    <citation type="submission" date="2017-02" db="EMBL/GenBank/DDBJ databases">
        <authorList>
            <person name="Tafer H."/>
            <person name="Lopandic K."/>
        </authorList>
    </citation>
    <scope>NUCLEOTIDE SEQUENCE [LARGE SCALE GENOMIC DNA]</scope>
    <source>
        <strain evidence="3">CBS 366.77</strain>
    </source>
</reference>
<sequence>MLALEPSRQQQLPYFQSYTMDPTLMDPFAFQADQLGAFAQNQDPSRVSQSYYDTPPVYAESGSDMNKASNMLSTTPPSMATSQPAEHAMPGLSSASGPSIASASSSAIGSPYSGNVQAFPENWVDTNHGLGLQAAVVGDLFPNDYMGGSVDPEGLYPKKAQDNYVGESQVISSNMQSTFPLSASHHEAPSSLGAPSFKSSSKYTFSCFGLVPPSTQERFGCEGDI</sequence>
<feature type="region of interest" description="Disordered" evidence="1">
    <location>
        <begin position="41"/>
        <end position="107"/>
    </location>
</feature>
<dbReference type="STRING" id="2070753.A0A3A2ZET2"/>
<organism evidence="2 3">
    <name type="scientific">Aspergillus sclerotialis</name>
    <dbReference type="NCBI Taxonomy" id="2070753"/>
    <lineage>
        <taxon>Eukaryota</taxon>
        <taxon>Fungi</taxon>
        <taxon>Dikarya</taxon>
        <taxon>Ascomycota</taxon>
        <taxon>Pezizomycotina</taxon>
        <taxon>Eurotiomycetes</taxon>
        <taxon>Eurotiomycetidae</taxon>
        <taxon>Eurotiales</taxon>
        <taxon>Aspergillaceae</taxon>
        <taxon>Aspergillus</taxon>
        <taxon>Aspergillus subgen. Polypaecilum</taxon>
    </lineage>
</organism>
<name>A0A3A2ZET2_9EURO</name>
<evidence type="ECO:0000313" key="3">
    <source>
        <dbReference type="Proteomes" id="UP000266188"/>
    </source>
</evidence>
<proteinExistence type="predicted"/>
<accession>A0A3A2ZET2</accession>
<evidence type="ECO:0000313" key="2">
    <source>
        <dbReference type="EMBL" id="RJE20843.1"/>
    </source>
</evidence>
<dbReference type="OrthoDB" id="4510063at2759"/>
<comment type="caution">
    <text evidence="2">The sequence shown here is derived from an EMBL/GenBank/DDBJ whole genome shotgun (WGS) entry which is preliminary data.</text>
</comment>
<keyword evidence="3" id="KW-1185">Reference proteome</keyword>